<dbReference type="Gene3D" id="1.10.238.10">
    <property type="entry name" value="EF-hand"/>
    <property type="match status" value="1"/>
</dbReference>
<dbReference type="Proteomes" id="UP000515121">
    <property type="component" value="Unplaced"/>
</dbReference>
<dbReference type="Pfam" id="PF13499">
    <property type="entry name" value="EF-hand_7"/>
    <property type="match status" value="1"/>
</dbReference>
<dbReference type="GO" id="GO:0005509">
    <property type="term" value="F:calcium ion binding"/>
    <property type="evidence" value="ECO:0007669"/>
    <property type="project" value="InterPro"/>
</dbReference>
<gene>
    <name evidence="7" type="primary">LOC111316702</name>
</gene>
<dbReference type="GeneID" id="111316702"/>
<feature type="domain" description="EF-hand" evidence="5">
    <location>
        <begin position="160"/>
        <end position="194"/>
    </location>
</feature>
<dbReference type="OrthoDB" id="26525at2759"/>
<dbReference type="InterPro" id="IPR002048">
    <property type="entry name" value="EF_hand_dom"/>
</dbReference>
<dbReference type="KEGG" id="dzi:111316702"/>
<dbReference type="AlphaFoldDB" id="A0A6P6BBM8"/>
<dbReference type="InterPro" id="IPR018247">
    <property type="entry name" value="EF_Hand_1_Ca_BS"/>
</dbReference>
<proteinExistence type="predicted"/>
<evidence type="ECO:0000256" key="3">
    <source>
        <dbReference type="ARBA" id="ARBA00022737"/>
    </source>
</evidence>
<sequence length="194" mass="22530">METSSANSNSSQFFFVDMILLFDSLIRYDSIKTFFLSYWSFPQSQHEHSSSKTSSGWENKQNFECSRKEVSSTEKKEDDGRFHRKDVEKVMGKLGLFCSQESEELNKSFGSDELSRLFEEEPSLEEVKQAFDVFDVNKDGFIDAEELQRVLLILGLKEGLKLENCNTMIKTFDENGDGRIDFQEFVKFMENSFC</sequence>
<dbReference type="RefSeq" id="XP_022774503.1">
    <property type="nucleotide sequence ID" value="XM_022918768.1"/>
</dbReference>
<dbReference type="SUPFAM" id="SSF47473">
    <property type="entry name" value="EF-hand"/>
    <property type="match status" value="1"/>
</dbReference>
<evidence type="ECO:0000256" key="4">
    <source>
        <dbReference type="ARBA" id="ARBA00022837"/>
    </source>
</evidence>
<reference evidence="7" key="1">
    <citation type="submission" date="2025-08" db="UniProtKB">
        <authorList>
            <consortium name="RefSeq"/>
        </authorList>
    </citation>
    <scope>IDENTIFICATION</scope>
    <source>
        <tissue evidence="7">Fruit stalk</tissue>
    </source>
</reference>
<accession>A0A6P6BBM8</accession>
<dbReference type="InterPro" id="IPR011992">
    <property type="entry name" value="EF-hand-dom_pair"/>
</dbReference>
<keyword evidence="3" id="KW-0677">Repeat</keyword>
<keyword evidence="4" id="KW-0106">Calcium</keyword>
<protein>
    <submittedName>
        <fullName evidence="7">Probable calcium-binding protein CML45</fullName>
    </submittedName>
</protein>
<evidence type="ECO:0000256" key="1">
    <source>
        <dbReference type="ARBA" id="ARBA00003291"/>
    </source>
</evidence>
<organism evidence="6 7">
    <name type="scientific">Durio zibethinus</name>
    <name type="common">Durian</name>
    <dbReference type="NCBI Taxonomy" id="66656"/>
    <lineage>
        <taxon>Eukaryota</taxon>
        <taxon>Viridiplantae</taxon>
        <taxon>Streptophyta</taxon>
        <taxon>Embryophyta</taxon>
        <taxon>Tracheophyta</taxon>
        <taxon>Spermatophyta</taxon>
        <taxon>Magnoliopsida</taxon>
        <taxon>eudicotyledons</taxon>
        <taxon>Gunneridae</taxon>
        <taxon>Pentapetalae</taxon>
        <taxon>rosids</taxon>
        <taxon>malvids</taxon>
        <taxon>Malvales</taxon>
        <taxon>Malvaceae</taxon>
        <taxon>Helicteroideae</taxon>
        <taxon>Durio</taxon>
    </lineage>
</organism>
<dbReference type="InterPro" id="IPR039647">
    <property type="entry name" value="EF_hand_pair_protein_CML-like"/>
</dbReference>
<evidence type="ECO:0000256" key="2">
    <source>
        <dbReference type="ARBA" id="ARBA00022723"/>
    </source>
</evidence>
<comment type="function">
    <text evidence="1">Potential calcium sensor.</text>
</comment>
<feature type="domain" description="EF-hand" evidence="5">
    <location>
        <begin position="122"/>
        <end position="157"/>
    </location>
</feature>
<evidence type="ECO:0000313" key="6">
    <source>
        <dbReference type="Proteomes" id="UP000515121"/>
    </source>
</evidence>
<keyword evidence="6" id="KW-1185">Reference proteome</keyword>
<dbReference type="PROSITE" id="PS00018">
    <property type="entry name" value="EF_HAND_1"/>
    <property type="match status" value="2"/>
</dbReference>
<evidence type="ECO:0000259" key="5">
    <source>
        <dbReference type="PROSITE" id="PS50222"/>
    </source>
</evidence>
<name>A0A6P6BBM8_DURZI</name>
<evidence type="ECO:0000313" key="7">
    <source>
        <dbReference type="RefSeq" id="XP_022774503.1"/>
    </source>
</evidence>
<dbReference type="PROSITE" id="PS50222">
    <property type="entry name" value="EF_HAND_2"/>
    <property type="match status" value="2"/>
</dbReference>
<dbReference type="PANTHER" id="PTHR10891">
    <property type="entry name" value="EF-HAND CALCIUM-BINDING DOMAIN CONTAINING PROTEIN"/>
    <property type="match status" value="1"/>
</dbReference>
<dbReference type="SMART" id="SM00054">
    <property type="entry name" value="EFh"/>
    <property type="match status" value="2"/>
</dbReference>
<dbReference type="CDD" id="cd00051">
    <property type="entry name" value="EFh"/>
    <property type="match status" value="1"/>
</dbReference>
<dbReference type="FunFam" id="1.10.238.10:FF:000302">
    <property type="entry name" value="Probable calcium-binding protein CML46"/>
    <property type="match status" value="1"/>
</dbReference>
<keyword evidence="2" id="KW-0479">Metal-binding</keyword>